<keyword evidence="6" id="KW-1185">Reference proteome</keyword>
<dbReference type="Pfam" id="PF25344">
    <property type="entry name" value="PH_LRR1"/>
    <property type="match status" value="1"/>
</dbReference>
<reference evidence="5 6" key="2">
    <citation type="journal article" date="2021" name="Genomics">
        <title>High-quality reference genome for Clonorchis sinensis.</title>
        <authorList>
            <person name="Young N.D."/>
            <person name="Stroehlein A.J."/>
            <person name="Kinkar L."/>
            <person name="Wang T."/>
            <person name="Sohn W.M."/>
            <person name="Chang B.C.H."/>
            <person name="Kaur P."/>
            <person name="Weisz D."/>
            <person name="Dudchenko O."/>
            <person name="Aiden E.L."/>
            <person name="Korhonen P.K."/>
            <person name="Gasser R.B."/>
        </authorList>
    </citation>
    <scope>NUCLEOTIDE SEQUENCE [LARGE SCALE GENOMIC DNA]</scope>
    <source>
        <strain evidence="5">Cs-k2</strain>
    </source>
</reference>
<dbReference type="Gene3D" id="3.80.10.10">
    <property type="entry name" value="Ribonuclease Inhibitor"/>
    <property type="match status" value="1"/>
</dbReference>
<dbReference type="OrthoDB" id="17912at2759"/>
<evidence type="ECO:0000256" key="3">
    <source>
        <dbReference type="ARBA" id="ARBA00023242"/>
    </source>
</evidence>
<evidence type="ECO:0000313" key="6">
    <source>
        <dbReference type="Proteomes" id="UP000286415"/>
    </source>
</evidence>
<dbReference type="PANTHER" id="PTHR48051">
    <property type="match status" value="1"/>
</dbReference>
<dbReference type="Pfam" id="PF00560">
    <property type="entry name" value="LRR_1"/>
    <property type="match status" value="2"/>
</dbReference>
<gene>
    <name evidence="5" type="ORF">CSKR_101968</name>
</gene>
<evidence type="ECO:0000259" key="4">
    <source>
        <dbReference type="Pfam" id="PF25344"/>
    </source>
</evidence>
<proteinExistence type="predicted"/>
<accession>A0A8T1MIH4</accession>
<dbReference type="InterPro" id="IPR050216">
    <property type="entry name" value="LRR_domain-containing"/>
</dbReference>
<keyword evidence="1" id="KW-0433">Leucine-rich repeat</keyword>
<organism evidence="5 6">
    <name type="scientific">Clonorchis sinensis</name>
    <name type="common">Chinese liver fluke</name>
    <dbReference type="NCBI Taxonomy" id="79923"/>
    <lineage>
        <taxon>Eukaryota</taxon>
        <taxon>Metazoa</taxon>
        <taxon>Spiralia</taxon>
        <taxon>Lophotrochozoa</taxon>
        <taxon>Platyhelminthes</taxon>
        <taxon>Trematoda</taxon>
        <taxon>Digenea</taxon>
        <taxon>Opisthorchiida</taxon>
        <taxon>Opisthorchiata</taxon>
        <taxon>Opisthorchiidae</taxon>
        <taxon>Clonorchis</taxon>
    </lineage>
</organism>
<dbReference type="EMBL" id="NIRI02000042">
    <property type="protein sequence ID" value="KAG5448531.1"/>
    <property type="molecule type" value="Genomic_DNA"/>
</dbReference>
<dbReference type="InterPro" id="IPR057437">
    <property type="entry name" value="PIF1/LRR1_PH"/>
</dbReference>
<dbReference type="InterPro" id="IPR003591">
    <property type="entry name" value="Leu-rich_rpt_typical-subtyp"/>
</dbReference>
<reference evidence="5 6" key="1">
    <citation type="journal article" date="2018" name="Biotechnol. Adv.">
        <title>Improved genomic resources and new bioinformatic workflow for the carcinogenic parasite Clonorchis sinensis: Biotechnological implications.</title>
        <authorList>
            <person name="Wang D."/>
            <person name="Korhonen P.K."/>
            <person name="Gasser R.B."/>
            <person name="Young N.D."/>
        </authorList>
    </citation>
    <scope>NUCLEOTIDE SEQUENCE [LARGE SCALE GENOMIC DNA]</scope>
    <source>
        <strain evidence="5">Cs-k2</strain>
    </source>
</reference>
<dbReference type="PANTHER" id="PTHR48051:SF1">
    <property type="entry name" value="RAS SUPPRESSOR PROTEIN 1"/>
    <property type="match status" value="1"/>
</dbReference>
<evidence type="ECO:0000256" key="1">
    <source>
        <dbReference type="ARBA" id="ARBA00022614"/>
    </source>
</evidence>
<dbReference type="SUPFAM" id="SSF52058">
    <property type="entry name" value="L domain-like"/>
    <property type="match status" value="1"/>
</dbReference>
<evidence type="ECO:0000256" key="2">
    <source>
        <dbReference type="ARBA" id="ARBA00022737"/>
    </source>
</evidence>
<feature type="domain" description="PIF1/LRR1 pleckstrin homology" evidence="4">
    <location>
        <begin position="3"/>
        <end position="115"/>
    </location>
</feature>
<dbReference type="PROSITE" id="PS51450">
    <property type="entry name" value="LRR"/>
    <property type="match status" value="2"/>
</dbReference>
<comment type="caution">
    <text evidence="5">The sequence shown here is derived from an EMBL/GenBank/DDBJ whole genome shotgun (WGS) entry which is preliminary data.</text>
</comment>
<dbReference type="InterPro" id="IPR001611">
    <property type="entry name" value="Leu-rich_rpt"/>
</dbReference>
<dbReference type="AlphaFoldDB" id="A0A8T1MIH4"/>
<sequence length="410" mass="46347">MRMKFSASVCVVDNFNSGCVPCRIVPKMALVSLYLHKTDVMLKLLSRDSSRAFKLTNNIRKLYDRYVTSGNLTIRITLPEKDIMIQKANPCLLSKFLKVLLDVASGLTPSKQLLNTANTCASELKFAETHKVHVKRREDYPIGKPFPPDMTDLIVRDLNLRSFDSRLLKFALLRSLDLGSNKITQIPPEISRLSLNSLVLGRNAITSWPSMDLKSALAVSLRNLDLSHNPIDWLPDDFWILKNLVSVNLSHLGLNGLPASFLHCLQHLRDLRLDGNKLRCLPFPITVHTQCHLSVSGNEFLNPDPSPESLQCLRVPTLFSLASIVCSRQTNLDRLLLLLPWHLCLRFAVFRKCLCCRHSCGLDPLRMILPLPRIHTLCSDCDNPPSVICYLCGPACVRTYKLKPWKYALL</sequence>
<dbReference type="SMART" id="SM00369">
    <property type="entry name" value="LRR_TYP"/>
    <property type="match status" value="4"/>
</dbReference>
<dbReference type="Proteomes" id="UP000286415">
    <property type="component" value="Unassembled WGS sequence"/>
</dbReference>
<dbReference type="GO" id="GO:0005737">
    <property type="term" value="C:cytoplasm"/>
    <property type="evidence" value="ECO:0007669"/>
    <property type="project" value="TreeGrafter"/>
</dbReference>
<dbReference type="InterPro" id="IPR032675">
    <property type="entry name" value="LRR_dom_sf"/>
</dbReference>
<protein>
    <submittedName>
        <fullName evidence="5">Leucine-rich repeat protein 1</fullName>
    </submittedName>
</protein>
<keyword evidence="2" id="KW-0677">Repeat</keyword>
<evidence type="ECO:0000313" key="5">
    <source>
        <dbReference type="EMBL" id="KAG5448531.1"/>
    </source>
</evidence>
<name>A0A8T1MIH4_CLOSI</name>
<keyword evidence="3" id="KW-0539">Nucleus</keyword>